<dbReference type="EMBL" id="PDNB01000033">
    <property type="protein sequence ID" value="PGH14617.1"/>
    <property type="molecule type" value="Genomic_DNA"/>
</dbReference>
<feature type="compositionally biased region" description="Low complexity" evidence="1">
    <location>
        <begin position="484"/>
        <end position="498"/>
    </location>
</feature>
<feature type="region of interest" description="Disordered" evidence="1">
    <location>
        <begin position="338"/>
        <end position="404"/>
    </location>
</feature>
<dbReference type="GO" id="GO:0000307">
    <property type="term" value="C:cyclin-dependent protein kinase holoenzyme complex"/>
    <property type="evidence" value="ECO:0007669"/>
    <property type="project" value="TreeGrafter"/>
</dbReference>
<dbReference type="PANTHER" id="PTHR15615">
    <property type="match status" value="1"/>
</dbReference>
<name>A0A2B7Y1M3_9EURO</name>
<dbReference type="PANTHER" id="PTHR15615:SF36">
    <property type="entry name" value="PHO85 CYCLIN-5"/>
    <property type="match status" value="1"/>
</dbReference>
<feature type="region of interest" description="Disordered" evidence="1">
    <location>
        <begin position="453"/>
        <end position="512"/>
    </location>
</feature>
<reference evidence="2 3" key="1">
    <citation type="submission" date="2017-10" db="EMBL/GenBank/DDBJ databases">
        <title>Comparative genomics in systemic dimorphic fungi from Ajellomycetaceae.</title>
        <authorList>
            <person name="Munoz J.F."/>
            <person name="Mcewen J.G."/>
            <person name="Clay O.K."/>
            <person name="Cuomo C.A."/>
        </authorList>
    </citation>
    <scope>NUCLEOTIDE SEQUENCE [LARGE SCALE GENOMIC DNA]</scope>
    <source>
        <strain evidence="2 3">UAMH5409</strain>
    </source>
</reference>
<dbReference type="STRING" id="1447875.A0A2B7Y1M3"/>
<keyword evidence="3" id="KW-1185">Reference proteome</keyword>
<feature type="region of interest" description="Disordered" evidence="1">
    <location>
        <begin position="103"/>
        <end position="127"/>
    </location>
</feature>
<feature type="compositionally biased region" description="Polar residues" evidence="1">
    <location>
        <begin position="391"/>
        <end position="404"/>
    </location>
</feature>
<evidence type="ECO:0000313" key="3">
    <source>
        <dbReference type="Proteomes" id="UP000223968"/>
    </source>
</evidence>
<feature type="compositionally biased region" description="Polar residues" evidence="1">
    <location>
        <begin position="358"/>
        <end position="373"/>
    </location>
</feature>
<feature type="compositionally biased region" description="Polar residues" evidence="1">
    <location>
        <begin position="597"/>
        <end position="620"/>
    </location>
</feature>
<proteinExistence type="predicted"/>
<accession>A0A2B7Y1M3</accession>
<dbReference type="CDD" id="cd20557">
    <property type="entry name" value="CYCLIN_ScPCL1-like"/>
    <property type="match status" value="1"/>
</dbReference>
<dbReference type="InterPro" id="IPR013922">
    <property type="entry name" value="Cyclin_PHO80-like"/>
</dbReference>
<dbReference type="OrthoDB" id="286814at2759"/>
<evidence type="ECO:0008006" key="4">
    <source>
        <dbReference type="Google" id="ProtNLM"/>
    </source>
</evidence>
<dbReference type="GO" id="GO:0016538">
    <property type="term" value="F:cyclin-dependent protein serine/threonine kinase regulator activity"/>
    <property type="evidence" value="ECO:0007669"/>
    <property type="project" value="TreeGrafter"/>
</dbReference>
<organism evidence="2 3">
    <name type="scientific">Helicocarpus griseus UAMH5409</name>
    <dbReference type="NCBI Taxonomy" id="1447875"/>
    <lineage>
        <taxon>Eukaryota</taxon>
        <taxon>Fungi</taxon>
        <taxon>Dikarya</taxon>
        <taxon>Ascomycota</taxon>
        <taxon>Pezizomycotina</taxon>
        <taxon>Eurotiomycetes</taxon>
        <taxon>Eurotiomycetidae</taxon>
        <taxon>Onygenales</taxon>
        <taxon>Ajellomycetaceae</taxon>
        <taxon>Helicocarpus</taxon>
    </lineage>
</organism>
<dbReference type="GO" id="GO:0005634">
    <property type="term" value="C:nucleus"/>
    <property type="evidence" value="ECO:0007669"/>
    <property type="project" value="TreeGrafter"/>
</dbReference>
<feature type="compositionally biased region" description="Pro residues" evidence="1">
    <location>
        <begin position="376"/>
        <end position="387"/>
    </location>
</feature>
<feature type="compositionally biased region" description="Low complexity" evidence="1">
    <location>
        <begin position="458"/>
        <end position="471"/>
    </location>
</feature>
<protein>
    <recommendedName>
        <fullName evidence="4">Cyclin N-terminal domain-containing protein</fullName>
    </recommendedName>
</protein>
<dbReference type="GO" id="GO:0019901">
    <property type="term" value="F:protein kinase binding"/>
    <property type="evidence" value="ECO:0007669"/>
    <property type="project" value="InterPro"/>
</dbReference>
<evidence type="ECO:0000313" key="2">
    <source>
        <dbReference type="EMBL" id="PGH14617.1"/>
    </source>
</evidence>
<dbReference type="Pfam" id="PF08613">
    <property type="entry name" value="Cyclin"/>
    <property type="match status" value="1"/>
</dbReference>
<gene>
    <name evidence="2" type="ORF">AJ79_02952</name>
</gene>
<dbReference type="AlphaFoldDB" id="A0A2B7Y1M3"/>
<evidence type="ECO:0000256" key="1">
    <source>
        <dbReference type="SAM" id="MobiDB-lite"/>
    </source>
</evidence>
<comment type="caution">
    <text evidence="2">The sequence shown here is derived from an EMBL/GenBank/DDBJ whole genome shotgun (WGS) entry which is preliminary data.</text>
</comment>
<dbReference type="Proteomes" id="UP000223968">
    <property type="component" value="Unassembled WGS sequence"/>
</dbReference>
<dbReference type="Gene3D" id="1.10.472.10">
    <property type="entry name" value="Cyclin-like"/>
    <property type="match status" value="1"/>
</dbReference>
<sequence length="746" mass="81119">MSGVDVLGFKFANSALPKAPQPQHYPYASSISSSASSSSSSIFSIDASQNSLSSSTSSVDVIFENEVLGSDFQNGRTFSSSSESSFYASRSGRGCGPQVADAAVAPELRQNPRRTSSNASSACPRPIPTLQRQADRKHLFVDQLVDSASQIVEIIWPLSVLALRHDSCGSREVLSLRTFIQETLRRSRTSYSTLQVALYYLILVKPHVPKHDFTMEQPRNQHCLRAMQCGRRMFLSALILASKYLQDRNYSARAWSKISGLNTTEINQNELAFLHAVNWKIHISEPIFQRWTDIVLKYTPRRGPGWKLIIPHLTPELDTIDLDTDRYGCMPDQLMSGTRAMSSPCPTPTPDKFCSLPSPLSDQTPTSSSNIASTPEPNPYTQPPPHPIFTSLPTPRLTPQPSVVNTPAVSVGGFLSRKPSISAAMSHANNMCATRIDPRFKCTYSRSAPAESYHPLARRSSLARSTSSTSSPESMISDVPSLTSSRSSRSSRSSSISSVASGTCAPAQPRLAMRATRRRANLRAYSASAKDSQGDKKVVSNGEGGCMVIYDSPATFSTGEGSLPPLSSFLPHGMLGDPDHEAAQGLCALSGALPRSTYPSHPTSNPTINPVDIPTTSTTAPLPCRKRTRTPSNDFTLQSHVREELRAFEYLCALRSDEDDSTVTPDNQVADSFLIPQPQTMQSPLGLTPPRMDNDTVKLPMPSYGSGGSVKRTCCAREASGFWWGSRDAVEGNGNQRNMLELAGAR</sequence>
<feature type="region of interest" description="Disordered" evidence="1">
    <location>
        <begin position="597"/>
        <end position="631"/>
    </location>
</feature>